<gene>
    <name evidence="2" type="ORF">AWR27_11710</name>
</gene>
<dbReference type="GO" id="GO:0016805">
    <property type="term" value="F:dipeptidase activity"/>
    <property type="evidence" value="ECO:0007669"/>
    <property type="project" value="TreeGrafter"/>
</dbReference>
<dbReference type="SUPFAM" id="SSF53187">
    <property type="entry name" value="Zn-dependent exopeptidases"/>
    <property type="match status" value="1"/>
</dbReference>
<dbReference type="EMBL" id="CP014263">
    <property type="protein sequence ID" value="AQG79931.1"/>
    <property type="molecule type" value="Genomic_DNA"/>
</dbReference>
<dbReference type="KEGG" id="smon:AWR27_11710"/>
<organism evidence="2 3">
    <name type="scientific">Spirosoma montaniterrae</name>
    <dbReference type="NCBI Taxonomy" id="1178516"/>
    <lineage>
        <taxon>Bacteria</taxon>
        <taxon>Pseudomonadati</taxon>
        <taxon>Bacteroidota</taxon>
        <taxon>Cytophagia</taxon>
        <taxon>Cytophagales</taxon>
        <taxon>Cytophagaceae</taxon>
        <taxon>Spirosoma</taxon>
    </lineage>
</organism>
<evidence type="ECO:0000313" key="3">
    <source>
        <dbReference type="Proteomes" id="UP000187941"/>
    </source>
</evidence>
<dbReference type="Proteomes" id="UP000187941">
    <property type="component" value="Chromosome"/>
</dbReference>
<keyword evidence="1" id="KW-0732">Signal</keyword>
<accession>A0A1P9WX34</accession>
<name>A0A1P9WX34_9BACT</name>
<proteinExistence type="predicted"/>
<dbReference type="AlphaFoldDB" id="A0A1P9WX34"/>
<protein>
    <recommendedName>
        <fullName evidence="4">Amidohydrolase</fullName>
    </recommendedName>
</protein>
<dbReference type="PANTHER" id="PTHR30575:SF0">
    <property type="entry name" value="XAA-ARG DIPEPTIDASE"/>
    <property type="match status" value="1"/>
</dbReference>
<dbReference type="RefSeq" id="WP_077131362.1">
    <property type="nucleotide sequence ID" value="NZ_CP014263.1"/>
</dbReference>
<reference evidence="2 3" key="1">
    <citation type="submission" date="2016-01" db="EMBL/GenBank/DDBJ databases">
        <authorList>
            <person name="Oliw E.H."/>
        </authorList>
    </citation>
    <scope>NUCLEOTIDE SEQUENCE [LARGE SCALE GENOMIC DNA]</scope>
    <source>
        <strain evidence="2 3">DY10</strain>
    </source>
</reference>
<dbReference type="Gene3D" id="3.40.630.10">
    <property type="entry name" value="Zn peptidases"/>
    <property type="match status" value="1"/>
</dbReference>
<evidence type="ECO:0000313" key="2">
    <source>
        <dbReference type="EMBL" id="AQG79931.1"/>
    </source>
</evidence>
<sequence>MTKQILLFALLLPNLLLAQKAKKAATPAPDKDKQTAIASLDSRFSDYAGISKQIWDFAELGYMEEKSSALLQEQLRKEGFTVSAGVAGIPTAFVATLSVKIPICFIINVW</sequence>
<dbReference type="GO" id="GO:0071713">
    <property type="term" value="F:para-aminobenzoyl-glutamate hydrolase activity"/>
    <property type="evidence" value="ECO:0007669"/>
    <property type="project" value="TreeGrafter"/>
</dbReference>
<evidence type="ECO:0008006" key="4">
    <source>
        <dbReference type="Google" id="ProtNLM"/>
    </source>
</evidence>
<dbReference type="PANTHER" id="PTHR30575">
    <property type="entry name" value="PEPTIDASE M20"/>
    <property type="match status" value="1"/>
</dbReference>
<dbReference type="InterPro" id="IPR052030">
    <property type="entry name" value="Peptidase_M20/M20A_hydrolases"/>
</dbReference>
<evidence type="ECO:0000256" key="1">
    <source>
        <dbReference type="SAM" id="SignalP"/>
    </source>
</evidence>
<feature type="signal peptide" evidence="1">
    <location>
        <begin position="1"/>
        <end position="18"/>
    </location>
</feature>
<dbReference type="GO" id="GO:0005737">
    <property type="term" value="C:cytoplasm"/>
    <property type="evidence" value="ECO:0007669"/>
    <property type="project" value="TreeGrafter"/>
</dbReference>
<dbReference type="GO" id="GO:0046657">
    <property type="term" value="P:folic acid catabolic process"/>
    <property type="evidence" value="ECO:0007669"/>
    <property type="project" value="TreeGrafter"/>
</dbReference>
<dbReference type="STRING" id="1178516.AWR27_11710"/>
<feature type="chain" id="PRO_5012591562" description="Amidohydrolase" evidence="1">
    <location>
        <begin position="19"/>
        <end position="110"/>
    </location>
</feature>
<keyword evidence="3" id="KW-1185">Reference proteome</keyword>